<dbReference type="Gene3D" id="2.10.25.10">
    <property type="entry name" value="Laminin"/>
    <property type="match status" value="1"/>
</dbReference>
<comment type="caution">
    <text evidence="1">Lacks conserved residue(s) required for the propagation of feature annotation.</text>
</comment>
<reference evidence="6 7" key="1">
    <citation type="submission" date="2025-04" db="UniProtKB">
        <authorList>
            <consortium name="RefSeq"/>
        </authorList>
    </citation>
    <scope>IDENTIFICATION</scope>
</reference>
<evidence type="ECO:0000313" key="6">
    <source>
        <dbReference type="RefSeq" id="XP_013069516.2"/>
    </source>
</evidence>
<dbReference type="GeneID" id="106057035"/>
<dbReference type="PROSITE" id="PS00022">
    <property type="entry name" value="EGF_1"/>
    <property type="match status" value="1"/>
</dbReference>
<organism evidence="5 7">
    <name type="scientific">Biomphalaria glabrata</name>
    <name type="common">Bloodfluke planorb</name>
    <name type="synonym">Freshwater snail</name>
    <dbReference type="NCBI Taxonomy" id="6526"/>
    <lineage>
        <taxon>Eukaryota</taxon>
        <taxon>Metazoa</taxon>
        <taxon>Spiralia</taxon>
        <taxon>Lophotrochozoa</taxon>
        <taxon>Mollusca</taxon>
        <taxon>Gastropoda</taxon>
        <taxon>Heterobranchia</taxon>
        <taxon>Euthyneura</taxon>
        <taxon>Panpulmonata</taxon>
        <taxon>Hygrophila</taxon>
        <taxon>Lymnaeoidea</taxon>
        <taxon>Planorbidae</taxon>
        <taxon>Biomphalaria</taxon>
    </lineage>
</organism>
<dbReference type="RefSeq" id="XP_055880030.1">
    <property type="nucleotide sequence ID" value="XM_056024055.1"/>
</dbReference>
<evidence type="ECO:0000256" key="1">
    <source>
        <dbReference type="PROSITE-ProRule" id="PRU00076"/>
    </source>
</evidence>
<evidence type="ECO:0000256" key="3">
    <source>
        <dbReference type="SAM" id="MobiDB-lite"/>
    </source>
</evidence>
<dbReference type="InterPro" id="IPR000742">
    <property type="entry name" value="EGF"/>
</dbReference>
<dbReference type="PROSITE" id="PS01186">
    <property type="entry name" value="EGF_2"/>
    <property type="match status" value="1"/>
</dbReference>
<feature type="region of interest" description="Disordered" evidence="3">
    <location>
        <begin position="284"/>
        <end position="315"/>
    </location>
</feature>
<name>A0A9U8E210_BIOGL</name>
<feature type="domain" description="EGF-like" evidence="4">
    <location>
        <begin position="469"/>
        <end position="510"/>
    </location>
</feature>
<evidence type="ECO:0000313" key="8">
    <source>
        <dbReference type="RefSeq" id="XP_055880030.1"/>
    </source>
</evidence>
<feature type="region of interest" description="Disordered" evidence="3">
    <location>
        <begin position="75"/>
        <end position="106"/>
    </location>
</feature>
<keyword evidence="1" id="KW-0245">EGF-like domain</keyword>
<feature type="region of interest" description="Disordered" evidence="3">
    <location>
        <begin position="216"/>
        <end position="267"/>
    </location>
</feature>
<keyword evidence="1" id="KW-1015">Disulfide bond</keyword>
<feature type="disulfide bond" evidence="1">
    <location>
        <begin position="481"/>
        <end position="498"/>
    </location>
</feature>
<feature type="compositionally biased region" description="Polar residues" evidence="3">
    <location>
        <begin position="290"/>
        <end position="301"/>
    </location>
</feature>
<dbReference type="RefSeq" id="XP_013069517.2">
    <property type="nucleotide sequence ID" value="XM_013214063.2"/>
</dbReference>
<dbReference type="SUPFAM" id="SSF57196">
    <property type="entry name" value="EGF/Laminin"/>
    <property type="match status" value="1"/>
</dbReference>
<accession>A0A9U8E210</accession>
<dbReference type="Proteomes" id="UP001165740">
    <property type="component" value="Chromosome 3"/>
</dbReference>
<dbReference type="OrthoDB" id="6077094at2759"/>
<sequence length="527" mass="59320">MPKPLHFYSVTHRSTAQNDPKVTMGGPLASLRAAPSFARMILLIVVACGFCLTGCLGQSPSFLIGSQAVDLKGHSGTMTHSVDPDQVSGGQHPPSPGGNLKRLQSSTAENQISIEQILSFMRLLNENLRSDTHGARQSRGSDNKLTNSESEIHTYNDMKQHYSPDLPEFQLFASIDLLMSELDGRDQKASTLEALMKKLGESSKGNDMLRSLFSDQNTERSFQHSDKPYFSSVEKQEASNQNIDTESMSKDSDIDTNDQYLPNRDRLRTDNSFVVNSEIDDSATDDMRVSDTSTGLGNFRQTPLEDASFSKEDYDSSRSGHFNSLLHRKMLNLEHRLQKLKAEGVNNLRTIASYRDALSDSLQRADNEEEEVSSYKDAEIGALDYDALENEDNFTESAPEDMSSHRRIAPTSMMEASDSGALSSDPEFWKTLSTYMDAPYLTRIRRNAEEYKREFRQRMRARLSITYGHVMPCEYKDRFYCMNSGTCVFVGALKIKTCRCPIGYTGHRCMMIDQEYLFSLINNYISS</sequence>
<dbReference type="PROSITE" id="PS50026">
    <property type="entry name" value="EGF_3"/>
    <property type="match status" value="1"/>
</dbReference>
<keyword evidence="2" id="KW-0175">Coiled coil</keyword>
<protein>
    <submittedName>
        <fullName evidence="6 7">Uncharacterized protein LOC106057035</fullName>
    </submittedName>
</protein>
<dbReference type="CDD" id="cd00054">
    <property type="entry name" value="EGF_CA"/>
    <property type="match status" value="1"/>
</dbReference>
<evidence type="ECO:0000313" key="7">
    <source>
        <dbReference type="RefSeq" id="XP_013069517.2"/>
    </source>
</evidence>
<gene>
    <name evidence="6 7 8" type="primary">LOC106057035</name>
</gene>
<feature type="disulfide bond" evidence="1">
    <location>
        <begin position="500"/>
        <end position="509"/>
    </location>
</feature>
<evidence type="ECO:0000259" key="4">
    <source>
        <dbReference type="PROSITE" id="PS50026"/>
    </source>
</evidence>
<dbReference type="AlphaFoldDB" id="A0A9U8E210"/>
<evidence type="ECO:0000313" key="5">
    <source>
        <dbReference type="Proteomes" id="UP001165740"/>
    </source>
</evidence>
<evidence type="ECO:0000256" key="2">
    <source>
        <dbReference type="SAM" id="Coils"/>
    </source>
</evidence>
<proteinExistence type="predicted"/>
<dbReference type="RefSeq" id="XP_013069516.2">
    <property type="nucleotide sequence ID" value="XM_013214062.2"/>
</dbReference>
<keyword evidence="5" id="KW-1185">Reference proteome</keyword>
<feature type="compositionally biased region" description="Basic and acidic residues" evidence="3">
    <location>
        <begin position="217"/>
        <end position="227"/>
    </location>
</feature>
<feature type="coiled-coil region" evidence="2">
    <location>
        <begin position="323"/>
        <end position="378"/>
    </location>
</feature>